<dbReference type="SMART" id="SM00320">
    <property type="entry name" value="WD40"/>
    <property type="match status" value="5"/>
</dbReference>
<dbReference type="OrthoDB" id="766928at2759"/>
<reference evidence="10" key="1">
    <citation type="submission" date="2017-07" db="EMBL/GenBank/DDBJ databases">
        <title>Taro Niue Genome Assembly and Annotation.</title>
        <authorList>
            <person name="Atibalentja N."/>
            <person name="Keating K."/>
            <person name="Fields C.J."/>
        </authorList>
    </citation>
    <scope>NUCLEOTIDE SEQUENCE</scope>
    <source>
        <strain evidence="10">Niue_2</strain>
        <tissue evidence="10">Leaf</tissue>
    </source>
</reference>
<feature type="repeat" description="WD" evidence="8">
    <location>
        <begin position="379"/>
        <end position="414"/>
    </location>
</feature>
<dbReference type="InterPro" id="IPR019775">
    <property type="entry name" value="WD40_repeat_CS"/>
</dbReference>
<evidence type="ECO:0000256" key="4">
    <source>
        <dbReference type="ARBA" id="ARBA00022574"/>
    </source>
</evidence>
<evidence type="ECO:0000256" key="7">
    <source>
        <dbReference type="ARBA" id="ARBA00023125"/>
    </source>
</evidence>
<dbReference type="InterPro" id="IPR015943">
    <property type="entry name" value="WD40/YVTN_repeat-like_dom_sf"/>
</dbReference>
<dbReference type="PROSITE" id="PS50082">
    <property type="entry name" value="WD_REPEATS_2"/>
    <property type="match status" value="1"/>
</dbReference>
<gene>
    <name evidence="10" type="ORF">Taro_031302</name>
</gene>
<dbReference type="GO" id="GO:0003677">
    <property type="term" value="F:DNA binding"/>
    <property type="evidence" value="ECO:0007669"/>
    <property type="project" value="UniProtKB-KW"/>
</dbReference>
<dbReference type="FunFam" id="2.130.10.10:FF:000180">
    <property type="entry name" value="WD repeat-containing protein 76"/>
    <property type="match status" value="1"/>
</dbReference>
<evidence type="ECO:0000256" key="9">
    <source>
        <dbReference type="SAM" id="MobiDB-lite"/>
    </source>
</evidence>
<feature type="region of interest" description="Disordered" evidence="9">
    <location>
        <begin position="158"/>
        <end position="182"/>
    </location>
</feature>
<dbReference type="PANTHER" id="PTHR14773:SF0">
    <property type="entry name" value="WD REPEAT-CONTAINING PROTEIN 76"/>
    <property type="match status" value="1"/>
</dbReference>
<dbReference type="InterPro" id="IPR050853">
    <property type="entry name" value="WD_repeat_DNA-damage-binding"/>
</dbReference>
<sequence length="551" mass="60165">MGVDVGGSTSCGRLTSWVRAGGPTVEGLELGANSEGFTENLRAACDTAWARPFTAAAALHFPPYLSSSSLAIFPPHFPGQLFLCEEEEVSLMAPQAMTEYERRRLENIRRNTEIVASLKRRADELAATVKAAKAKAPRRPPAKAPEQAPIVLRRSLRARGIPPGPSRHPSEAPTPISPPANPAKMKGPIRMDEAFVGVSPLDRHLVGAISGMAENATLHPRKKGEGGGSGSWDPASELTLVPENVKRFLPARILSVRFFPFEGRTVVAAGDKLGHLGFWDADFRGSEGDGTYVYAPHLAPISGISIQPFSMSKILTCSYDGFIRLMDVEEETFNMLYSTDDSIYSISQPPNDAKSIYFGEGPGELKVWDERAGEVSNTWVLHDQRINTVDFNTVNTNLMATSSTDGVACIWDLRKISAKKPERLKMVQHRRAIHSAYFSPSGSSLATTGVDDRVGILSGPDFNSVIMINHYNRTGRWLSSFSAIWGWDDTYLFMGNMKRAVDIISTVDKTTSSLESLLMTAIPCRFAAHPYKVGLLAGATAGGQVYMWRRS</sequence>
<keyword evidence="4 8" id="KW-0853">WD repeat</keyword>
<dbReference type="Proteomes" id="UP000652761">
    <property type="component" value="Unassembled WGS sequence"/>
</dbReference>
<comment type="function">
    <text evidence="1">Specifically binds 5-hydroxymethylcytosine (5hmC), suggesting that it acts as a specific reader of 5hmC.</text>
</comment>
<dbReference type="Gene3D" id="2.130.10.10">
    <property type="entry name" value="YVTN repeat-like/Quinoprotein amine dehydrogenase"/>
    <property type="match status" value="1"/>
</dbReference>
<protein>
    <recommendedName>
        <fullName evidence="3">WD repeat-containing protein 76</fullName>
    </recommendedName>
</protein>
<comment type="caution">
    <text evidence="10">The sequence shown here is derived from an EMBL/GenBank/DDBJ whole genome shotgun (WGS) entry which is preliminary data.</text>
</comment>
<name>A0A843W602_COLES</name>
<organism evidence="10 11">
    <name type="scientific">Colocasia esculenta</name>
    <name type="common">Wild taro</name>
    <name type="synonym">Arum esculentum</name>
    <dbReference type="NCBI Taxonomy" id="4460"/>
    <lineage>
        <taxon>Eukaryota</taxon>
        <taxon>Viridiplantae</taxon>
        <taxon>Streptophyta</taxon>
        <taxon>Embryophyta</taxon>
        <taxon>Tracheophyta</taxon>
        <taxon>Spermatophyta</taxon>
        <taxon>Magnoliopsida</taxon>
        <taxon>Liliopsida</taxon>
        <taxon>Araceae</taxon>
        <taxon>Aroideae</taxon>
        <taxon>Colocasieae</taxon>
        <taxon>Colocasia</taxon>
    </lineage>
</organism>
<dbReference type="EMBL" id="NMUH01002210">
    <property type="protein sequence ID" value="MQL98589.1"/>
    <property type="molecule type" value="Genomic_DNA"/>
</dbReference>
<dbReference type="PROSITE" id="PS00678">
    <property type="entry name" value="WD_REPEATS_1"/>
    <property type="match status" value="1"/>
</dbReference>
<dbReference type="InterPro" id="IPR001680">
    <property type="entry name" value="WD40_rpt"/>
</dbReference>
<dbReference type="AlphaFoldDB" id="A0A843W602"/>
<dbReference type="SUPFAM" id="SSF50978">
    <property type="entry name" value="WD40 repeat-like"/>
    <property type="match status" value="1"/>
</dbReference>
<evidence type="ECO:0000256" key="1">
    <source>
        <dbReference type="ARBA" id="ARBA00002530"/>
    </source>
</evidence>
<dbReference type="PANTHER" id="PTHR14773">
    <property type="entry name" value="WD REPEAT-CONTAINING PROTEIN 76"/>
    <property type="match status" value="1"/>
</dbReference>
<keyword evidence="11" id="KW-1185">Reference proteome</keyword>
<proteinExistence type="inferred from homology"/>
<evidence type="ECO:0000256" key="2">
    <source>
        <dbReference type="ARBA" id="ARBA00005434"/>
    </source>
</evidence>
<evidence type="ECO:0000256" key="5">
    <source>
        <dbReference type="ARBA" id="ARBA00022737"/>
    </source>
</evidence>
<comment type="similarity">
    <text evidence="2">Belongs to the WD repeat DDB2/WDR76 family.</text>
</comment>
<keyword evidence="7" id="KW-0238">DNA-binding</keyword>
<dbReference type="InterPro" id="IPR036322">
    <property type="entry name" value="WD40_repeat_dom_sf"/>
</dbReference>
<dbReference type="GO" id="GO:0005634">
    <property type="term" value="C:nucleus"/>
    <property type="evidence" value="ECO:0007669"/>
    <property type="project" value="TreeGrafter"/>
</dbReference>
<evidence type="ECO:0000256" key="6">
    <source>
        <dbReference type="ARBA" id="ARBA00022763"/>
    </source>
</evidence>
<evidence type="ECO:0000313" key="10">
    <source>
        <dbReference type="EMBL" id="MQL98589.1"/>
    </source>
</evidence>
<evidence type="ECO:0000256" key="8">
    <source>
        <dbReference type="PROSITE-ProRule" id="PRU00221"/>
    </source>
</evidence>
<evidence type="ECO:0000313" key="11">
    <source>
        <dbReference type="Proteomes" id="UP000652761"/>
    </source>
</evidence>
<keyword evidence="6" id="KW-0227">DNA damage</keyword>
<evidence type="ECO:0000256" key="3">
    <source>
        <dbReference type="ARBA" id="ARBA00021234"/>
    </source>
</evidence>
<dbReference type="Pfam" id="PF00400">
    <property type="entry name" value="WD40"/>
    <property type="match status" value="1"/>
</dbReference>
<keyword evidence="5" id="KW-0677">Repeat</keyword>
<accession>A0A843W602</accession>
<dbReference type="GO" id="GO:0006974">
    <property type="term" value="P:DNA damage response"/>
    <property type="evidence" value="ECO:0007669"/>
    <property type="project" value="UniProtKB-KW"/>
</dbReference>
<dbReference type="GO" id="GO:2000001">
    <property type="term" value="P:regulation of DNA damage checkpoint"/>
    <property type="evidence" value="ECO:0007669"/>
    <property type="project" value="TreeGrafter"/>
</dbReference>